<feature type="transmembrane region" description="Helical" evidence="1">
    <location>
        <begin position="13"/>
        <end position="31"/>
    </location>
</feature>
<feature type="transmembrane region" description="Helical" evidence="1">
    <location>
        <begin position="43"/>
        <end position="64"/>
    </location>
</feature>
<keyword evidence="2" id="KW-0132">Cell division</keyword>
<evidence type="ECO:0000313" key="2">
    <source>
        <dbReference type="EMBL" id="MDR6806885.1"/>
    </source>
</evidence>
<evidence type="ECO:0000313" key="3">
    <source>
        <dbReference type="Proteomes" id="UP001264980"/>
    </source>
</evidence>
<keyword evidence="3" id="KW-1185">Reference proteome</keyword>
<evidence type="ECO:0000256" key="1">
    <source>
        <dbReference type="SAM" id="Phobius"/>
    </source>
</evidence>
<protein>
    <submittedName>
        <fullName evidence="2">Cell division protein FtsW (Lipid II flippase)</fullName>
    </submittedName>
</protein>
<feature type="transmembrane region" description="Helical" evidence="1">
    <location>
        <begin position="70"/>
        <end position="91"/>
    </location>
</feature>
<dbReference type="Proteomes" id="UP001264980">
    <property type="component" value="Unassembled WGS sequence"/>
</dbReference>
<proteinExistence type="predicted"/>
<keyword evidence="2" id="KW-0131">Cell cycle</keyword>
<keyword evidence="1" id="KW-1133">Transmembrane helix</keyword>
<keyword evidence="1" id="KW-0472">Membrane</keyword>
<dbReference type="GO" id="GO:0051301">
    <property type="term" value="P:cell division"/>
    <property type="evidence" value="ECO:0007669"/>
    <property type="project" value="UniProtKB-KW"/>
</dbReference>
<reference evidence="2 3" key="1">
    <citation type="submission" date="2023-07" db="EMBL/GenBank/DDBJ databases">
        <title>Sorghum-associated microbial communities from plants grown in Nebraska, USA.</title>
        <authorList>
            <person name="Schachtman D."/>
        </authorList>
    </citation>
    <scope>NUCLEOTIDE SEQUENCE [LARGE SCALE GENOMIC DNA]</scope>
    <source>
        <strain evidence="2 3">BE57</strain>
    </source>
</reference>
<gene>
    <name evidence="2" type="ORF">J2W84_003933</name>
</gene>
<keyword evidence="1" id="KW-0812">Transmembrane</keyword>
<dbReference type="EMBL" id="JAVDTI010000003">
    <property type="protein sequence ID" value="MDR6806885.1"/>
    <property type="molecule type" value="Genomic_DNA"/>
</dbReference>
<organism evidence="2 3">
    <name type="scientific">Dyadobacter fermentans</name>
    <dbReference type="NCBI Taxonomy" id="94254"/>
    <lineage>
        <taxon>Bacteria</taxon>
        <taxon>Pseudomonadati</taxon>
        <taxon>Bacteroidota</taxon>
        <taxon>Cytophagia</taxon>
        <taxon>Cytophagales</taxon>
        <taxon>Spirosomataceae</taxon>
        <taxon>Dyadobacter</taxon>
    </lineage>
</organism>
<sequence>MEQTQQKEQKWRFWLYMLNFFTLDSLGRLLIRKALHTNDIQFTHHLLSFGIALTLTIGISSALRPRPWKYSVWTTVAIVNCWLLVHILFAVSIK</sequence>
<accession>A0ABU1R1P0</accession>
<comment type="caution">
    <text evidence="2">The sequence shown here is derived from an EMBL/GenBank/DDBJ whole genome shotgun (WGS) entry which is preliminary data.</text>
</comment>
<name>A0ABU1R1P0_9BACT</name>